<evidence type="ECO:0000313" key="8">
    <source>
        <dbReference type="EMBL" id="QSX09230.1"/>
    </source>
</evidence>
<comment type="catalytic activity">
    <reaction evidence="5 7">
        <text>2-deoxy-D-ribose 5-phosphate = D-glyceraldehyde 3-phosphate + acetaldehyde</text>
        <dbReference type="Rhea" id="RHEA:12821"/>
        <dbReference type="ChEBI" id="CHEBI:15343"/>
        <dbReference type="ChEBI" id="CHEBI:59776"/>
        <dbReference type="ChEBI" id="CHEBI:62877"/>
        <dbReference type="EC" id="4.1.2.4"/>
    </reaction>
</comment>
<dbReference type="FunFam" id="3.20.20.70:FF:000044">
    <property type="entry name" value="Deoxyribose-phosphate aldolase"/>
    <property type="match status" value="1"/>
</dbReference>
<keyword evidence="2 7" id="KW-0963">Cytoplasm</keyword>
<dbReference type="GO" id="GO:0009264">
    <property type="term" value="P:deoxyribonucleotide catabolic process"/>
    <property type="evidence" value="ECO:0007669"/>
    <property type="project" value="UniProtKB-UniRule"/>
</dbReference>
<organism evidence="8 9">
    <name type="scientific">Alkalibacter rhizosphaerae</name>
    <dbReference type="NCBI Taxonomy" id="2815577"/>
    <lineage>
        <taxon>Bacteria</taxon>
        <taxon>Bacillati</taxon>
        <taxon>Bacillota</taxon>
        <taxon>Clostridia</taxon>
        <taxon>Eubacteriales</taxon>
        <taxon>Eubacteriaceae</taxon>
        <taxon>Alkalibacter</taxon>
    </lineage>
</organism>
<evidence type="ECO:0000256" key="1">
    <source>
        <dbReference type="ARBA" id="ARBA00010936"/>
    </source>
</evidence>
<keyword evidence="3 7" id="KW-0456">Lyase</keyword>
<dbReference type="SMART" id="SM01133">
    <property type="entry name" value="DeoC"/>
    <property type="match status" value="1"/>
</dbReference>
<feature type="active site" description="Schiff-base intermediate with acetaldehyde" evidence="7">
    <location>
        <position position="159"/>
    </location>
</feature>
<evidence type="ECO:0000256" key="3">
    <source>
        <dbReference type="ARBA" id="ARBA00023239"/>
    </source>
</evidence>
<dbReference type="CDD" id="cd00959">
    <property type="entry name" value="DeoC"/>
    <property type="match status" value="1"/>
</dbReference>
<dbReference type="InterPro" id="IPR013785">
    <property type="entry name" value="Aldolase_TIM"/>
</dbReference>
<evidence type="ECO:0000256" key="5">
    <source>
        <dbReference type="ARBA" id="ARBA00048791"/>
    </source>
</evidence>
<name>A0A974XIC4_9FIRM</name>
<dbReference type="HAMAP" id="MF_00114">
    <property type="entry name" value="DeoC_type1"/>
    <property type="match status" value="1"/>
</dbReference>
<dbReference type="GO" id="GO:0006018">
    <property type="term" value="P:2-deoxyribose 1-phosphate catabolic process"/>
    <property type="evidence" value="ECO:0007669"/>
    <property type="project" value="UniProtKB-UniRule"/>
</dbReference>
<dbReference type="Gene3D" id="3.20.20.70">
    <property type="entry name" value="Aldolase class I"/>
    <property type="match status" value="1"/>
</dbReference>
<comment type="similarity">
    <text evidence="1 7">Belongs to the DeoC/FbaB aldolase family. DeoC type 1 subfamily.</text>
</comment>
<reference evidence="8" key="1">
    <citation type="submission" date="2021-03" db="EMBL/GenBank/DDBJ databases">
        <title>Alkalibacter marinus sp. nov., isolated from tidal flat sediment.</title>
        <authorList>
            <person name="Namirimu T."/>
            <person name="Yang J.-A."/>
            <person name="Yang S.-H."/>
            <person name="Kim Y.-J."/>
            <person name="Kwon K.K."/>
        </authorList>
    </citation>
    <scope>NUCLEOTIDE SEQUENCE</scope>
    <source>
        <strain evidence="8">ES005</strain>
    </source>
</reference>
<dbReference type="GO" id="GO:0016052">
    <property type="term" value="P:carbohydrate catabolic process"/>
    <property type="evidence" value="ECO:0007669"/>
    <property type="project" value="TreeGrafter"/>
</dbReference>
<keyword evidence="9" id="KW-1185">Reference proteome</keyword>
<dbReference type="PANTHER" id="PTHR10889">
    <property type="entry name" value="DEOXYRIBOSE-PHOSPHATE ALDOLASE"/>
    <property type="match status" value="1"/>
</dbReference>
<sequence length="227" mass="24955">MKNLKASEIAKMIDHSLLQPQMTREEIDEGCDIAIKYNTASVCVRGYDVSYCVKKLQGSDVFVSAVIGFPHGNGTLASKVFETSDTIDEGAKEIDMVVPIGLVRSGEFDYAKREIGEILNACVKKNAILKVIFENAYLTKDEIAELSRICDDLDVHFVKTSTGYAPSGATVEDIKLMRKICKPSIEIKAAGGIRTLDQFVEFYNAGATRQGTRSTVEIIEDAIKRGM</sequence>
<evidence type="ECO:0000256" key="2">
    <source>
        <dbReference type="ARBA" id="ARBA00022490"/>
    </source>
</evidence>
<comment type="function">
    <text evidence="6 7">Catalyzes a reversible aldol reaction between acetaldehyde and D-glyceraldehyde 3-phosphate to generate 2-deoxy-D-ribose 5-phosphate.</text>
</comment>
<dbReference type="NCBIfam" id="TIGR00126">
    <property type="entry name" value="deoC"/>
    <property type="match status" value="1"/>
</dbReference>
<dbReference type="InterPro" id="IPR011343">
    <property type="entry name" value="DeoC"/>
</dbReference>
<feature type="active site" description="Proton donor/acceptor" evidence="7">
    <location>
        <position position="95"/>
    </location>
</feature>
<comment type="pathway">
    <text evidence="7">Carbohydrate degradation; 2-deoxy-D-ribose 1-phosphate degradation; D-glyceraldehyde 3-phosphate and acetaldehyde from 2-deoxy-alpha-D-ribose 1-phosphate: step 2/2.</text>
</comment>
<evidence type="ECO:0000313" key="9">
    <source>
        <dbReference type="Proteomes" id="UP000663499"/>
    </source>
</evidence>
<dbReference type="GO" id="GO:0005737">
    <property type="term" value="C:cytoplasm"/>
    <property type="evidence" value="ECO:0007669"/>
    <property type="project" value="UniProtKB-SubCell"/>
</dbReference>
<dbReference type="GO" id="GO:0004139">
    <property type="term" value="F:deoxyribose-phosphate aldolase activity"/>
    <property type="evidence" value="ECO:0007669"/>
    <property type="project" value="UniProtKB-UniRule"/>
</dbReference>
<dbReference type="Proteomes" id="UP000663499">
    <property type="component" value="Chromosome"/>
</dbReference>
<evidence type="ECO:0000256" key="7">
    <source>
        <dbReference type="HAMAP-Rule" id="MF_00114"/>
    </source>
</evidence>
<dbReference type="EMBL" id="CP071444">
    <property type="protein sequence ID" value="QSX09230.1"/>
    <property type="molecule type" value="Genomic_DNA"/>
</dbReference>
<dbReference type="Pfam" id="PF01791">
    <property type="entry name" value="DeoC"/>
    <property type="match status" value="1"/>
</dbReference>
<dbReference type="KEGG" id="alka:J0B03_03985"/>
<keyword evidence="4 7" id="KW-0704">Schiff base</keyword>
<dbReference type="InterPro" id="IPR028581">
    <property type="entry name" value="DeoC_typeI"/>
</dbReference>
<gene>
    <name evidence="7 8" type="primary">deoC</name>
    <name evidence="8" type="ORF">J0B03_03985</name>
</gene>
<dbReference type="InterPro" id="IPR002915">
    <property type="entry name" value="DeoC/FbaB/LacD_aldolase"/>
</dbReference>
<evidence type="ECO:0000256" key="4">
    <source>
        <dbReference type="ARBA" id="ARBA00023270"/>
    </source>
</evidence>
<dbReference type="EC" id="4.1.2.4" evidence="7"/>
<dbReference type="AlphaFoldDB" id="A0A974XIC4"/>
<dbReference type="PANTHER" id="PTHR10889:SF1">
    <property type="entry name" value="DEOXYRIBOSE-PHOSPHATE ALDOLASE"/>
    <property type="match status" value="1"/>
</dbReference>
<dbReference type="RefSeq" id="WP_207300569.1">
    <property type="nucleotide sequence ID" value="NZ_CP071444.1"/>
</dbReference>
<dbReference type="PIRSF" id="PIRSF001357">
    <property type="entry name" value="DeoC"/>
    <property type="match status" value="1"/>
</dbReference>
<comment type="subcellular location">
    <subcellularLocation>
        <location evidence="7">Cytoplasm</location>
    </subcellularLocation>
</comment>
<accession>A0A974XIC4</accession>
<protein>
    <recommendedName>
        <fullName evidence="7">Deoxyribose-phosphate aldolase</fullName>
        <shortName evidence="7">DERA</shortName>
        <ecNumber evidence="7">4.1.2.4</ecNumber>
    </recommendedName>
    <alternativeName>
        <fullName evidence="7">2-deoxy-D-ribose 5-phosphate aldolase</fullName>
    </alternativeName>
    <alternativeName>
        <fullName evidence="7">Phosphodeoxyriboaldolase</fullName>
        <shortName evidence="7">Deoxyriboaldolase</shortName>
    </alternativeName>
</protein>
<dbReference type="SUPFAM" id="SSF51569">
    <property type="entry name" value="Aldolase"/>
    <property type="match status" value="1"/>
</dbReference>
<feature type="active site" description="Proton donor/acceptor" evidence="7">
    <location>
        <position position="188"/>
    </location>
</feature>
<evidence type="ECO:0000256" key="6">
    <source>
        <dbReference type="ARBA" id="ARBA00056337"/>
    </source>
</evidence>
<proteinExistence type="inferred from homology"/>